<dbReference type="AlphaFoldDB" id="A0A2J6TRP6"/>
<dbReference type="EMBL" id="KZ613746">
    <property type="protein sequence ID" value="PMD65697.1"/>
    <property type="molecule type" value="Genomic_DNA"/>
</dbReference>
<organism evidence="1 2">
    <name type="scientific">Hyaloscypha bicolor E</name>
    <dbReference type="NCBI Taxonomy" id="1095630"/>
    <lineage>
        <taxon>Eukaryota</taxon>
        <taxon>Fungi</taxon>
        <taxon>Dikarya</taxon>
        <taxon>Ascomycota</taxon>
        <taxon>Pezizomycotina</taxon>
        <taxon>Leotiomycetes</taxon>
        <taxon>Helotiales</taxon>
        <taxon>Hyaloscyphaceae</taxon>
        <taxon>Hyaloscypha</taxon>
        <taxon>Hyaloscypha bicolor</taxon>
    </lineage>
</organism>
<dbReference type="GeneID" id="36578952"/>
<dbReference type="InParanoid" id="A0A2J6TRP6"/>
<accession>A0A2J6TRP6</accession>
<evidence type="ECO:0000313" key="1">
    <source>
        <dbReference type="EMBL" id="PMD65697.1"/>
    </source>
</evidence>
<sequence length="155" mass="17067">MCSVARSWPARSAGIASKANHCKPRTRPPSAAKFNVVENYRTTILHPGKQFYISIHSILPSVTSQSTPVTLLSWFNLPPANFKHCDGKSPLQVGNVTGVGAEMVVPWKSQLVIQYDREAMTSTASASCLALNKTHMAYRKFKSSILITLKPWVPL</sequence>
<protein>
    <submittedName>
        <fullName evidence="1">Uncharacterized protein</fullName>
    </submittedName>
</protein>
<proteinExistence type="predicted"/>
<name>A0A2J6TRP6_9HELO</name>
<dbReference type="Proteomes" id="UP000235371">
    <property type="component" value="Unassembled WGS sequence"/>
</dbReference>
<evidence type="ECO:0000313" key="2">
    <source>
        <dbReference type="Proteomes" id="UP000235371"/>
    </source>
</evidence>
<gene>
    <name evidence="1" type="ORF">K444DRAFT_185075</name>
</gene>
<dbReference type="RefSeq" id="XP_024742601.1">
    <property type="nucleotide sequence ID" value="XM_024870870.1"/>
</dbReference>
<keyword evidence="2" id="KW-1185">Reference proteome</keyword>
<reference evidence="1 2" key="1">
    <citation type="submission" date="2016-04" db="EMBL/GenBank/DDBJ databases">
        <title>A degradative enzymes factory behind the ericoid mycorrhizal symbiosis.</title>
        <authorList>
            <consortium name="DOE Joint Genome Institute"/>
            <person name="Martino E."/>
            <person name="Morin E."/>
            <person name="Grelet G."/>
            <person name="Kuo A."/>
            <person name="Kohler A."/>
            <person name="Daghino S."/>
            <person name="Barry K."/>
            <person name="Choi C."/>
            <person name="Cichocki N."/>
            <person name="Clum A."/>
            <person name="Copeland A."/>
            <person name="Hainaut M."/>
            <person name="Haridas S."/>
            <person name="Labutti K."/>
            <person name="Lindquist E."/>
            <person name="Lipzen A."/>
            <person name="Khouja H.-R."/>
            <person name="Murat C."/>
            <person name="Ohm R."/>
            <person name="Olson A."/>
            <person name="Spatafora J."/>
            <person name="Veneault-Fourrey C."/>
            <person name="Henrissat B."/>
            <person name="Grigoriev I."/>
            <person name="Martin F."/>
            <person name="Perotto S."/>
        </authorList>
    </citation>
    <scope>NUCLEOTIDE SEQUENCE [LARGE SCALE GENOMIC DNA]</scope>
    <source>
        <strain evidence="1 2">E</strain>
    </source>
</reference>